<evidence type="ECO:0000313" key="4">
    <source>
        <dbReference type="Proteomes" id="UP000198666"/>
    </source>
</evidence>
<dbReference type="RefSeq" id="WP_244499241.1">
    <property type="nucleotide sequence ID" value="NZ_FMZB01000002.1"/>
</dbReference>
<proteinExistence type="predicted"/>
<dbReference type="Pfam" id="PF15637">
    <property type="entry name" value="Tox-HNH-HHH"/>
    <property type="match status" value="1"/>
</dbReference>
<dbReference type="EMBL" id="FMZB01000002">
    <property type="protein sequence ID" value="SDC35880.1"/>
    <property type="molecule type" value="Genomic_DNA"/>
</dbReference>
<protein>
    <submittedName>
        <fullName evidence="3">HNH/Endo VII superfamily nuclease toxin with a HHH motif-containing protein</fullName>
    </submittedName>
</protein>
<dbReference type="STRING" id="361279.SAMN05421663_102180"/>
<feature type="compositionally biased region" description="Polar residues" evidence="1">
    <location>
        <begin position="63"/>
        <end position="74"/>
    </location>
</feature>
<gene>
    <name evidence="3" type="ORF">SAMN05421663_102180</name>
</gene>
<reference evidence="4" key="1">
    <citation type="submission" date="2016-10" db="EMBL/GenBank/DDBJ databases">
        <authorList>
            <person name="Varghese N."/>
            <person name="Submissions S."/>
        </authorList>
    </citation>
    <scope>NUCLEOTIDE SEQUENCE [LARGE SCALE GENOMIC DNA]</scope>
    <source>
        <strain evidence="4">DSM 21620</strain>
    </source>
</reference>
<dbReference type="AlphaFoldDB" id="A0A1G6KXS6"/>
<dbReference type="InterPro" id="IPR028915">
    <property type="entry name" value="Tox-HNH-HHH_dom"/>
</dbReference>
<sequence length="253" mass="27940">MSNEAGQLTKQTDTVLRNNTVDNVISLMDHKEAKYLKQSQDAQYSTLDQPLRATGTDGMPTMSKHSGNPGSVTYGSGRIESGGVEVRAPGSFGVVGKGIDNANHPIRTYRNADLKKLEEKYTADPRITVEMPYVGKGKAGTNSEGWLRDKDFYWKEIMNKHPESLSKANKQKIQLGFSPINDKTFREHFPQYDIKELYNDKLIHHHVGGGGQAVAVPSKLHPGTGGIHNAEKAAGVWGNDSEYAELLEKFLNK</sequence>
<feature type="domain" description="Tox-HNH-HHH" evidence="2">
    <location>
        <begin position="125"/>
        <end position="229"/>
    </location>
</feature>
<feature type="region of interest" description="Disordered" evidence="1">
    <location>
        <begin position="50"/>
        <end position="76"/>
    </location>
</feature>
<accession>A0A1G6KXS6</accession>
<keyword evidence="4" id="KW-1185">Reference proteome</keyword>
<evidence type="ECO:0000313" key="3">
    <source>
        <dbReference type="EMBL" id="SDC35880.1"/>
    </source>
</evidence>
<evidence type="ECO:0000256" key="1">
    <source>
        <dbReference type="SAM" id="MobiDB-lite"/>
    </source>
</evidence>
<name>A0A1G6KXS6_9BACI</name>
<dbReference type="Proteomes" id="UP000198666">
    <property type="component" value="Unassembled WGS sequence"/>
</dbReference>
<evidence type="ECO:0000259" key="2">
    <source>
        <dbReference type="Pfam" id="PF15637"/>
    </source>
</evidence>
<organism evidence="3 4">
    <name type="scientific">Terribacillus halophilus</name>
    <dbReference type="NCBI Taxonomy" id="361279"/>
    <lineage>
        <taxon>Bacteria</taxon>
        <taxon>Bacillati</taxon>
        <taxon>Bacillota</taxon>
        <taxon>Bacilli</taxon>
        <taxon>Bacillales</taxon>
        <taxon>Bacillaceae</taxon>
        <taxon>Terribacillus</taxon>
    </lineage>
</organism>